<evidence type="ECO:0000313" key="4">
    <source>
        <dbReference type="Proteomes" id="UP000245591"/>
    </source>
</evidence>
<keyword evidence="4" id="KW-1185">Reference proteome</keyword>
<dbReference type="InterPro" id="IPR025652">
    <property type="entry name" value="TesB_C"/>
</dbReference>
<dbReference type="PANTHER" id="PTHR11066:SF34">
    <property type="entry name" value="ACYL-COENZYME A THIOESTERASE 8"/>
    <property type="match status" value="1"/>
</dbReference>
<dbReference type="Pfam" id="PF02551">
    <property type="entry name" value="Acyl_CoA_thio"/>
    <property type="match status" value="1"/>
</dbReference>
<dbReference type="GO" id="GO:0005782">
    <property type="term" value="C:peroxisomal matrix"/>
    <property type="evidence" value="ECO:0007669"/>
    <property type="project" value="TreeGrafter"/>
</dbReference>
<comment type="caution">
    <text evidence="3">The sequence shown here is derived from an EMBL/GenBank/DDBJ whole genome shotgun (WGS) entry which is preliminary data.</text>
</comment>
<evidence type="ECO:0000259" key="2">
    <source>
        <dbReference type="Pfam" id="PF02551"/>
    </source>
</evidence>
<dbReference type="GO" id="GO:0009062">
    <property type="term" value="P:fatty acid catabolic process"/>
    <property type="evidence" value="ECO:0007669"/>
    <property type="project" value="TreeGrafter"/>
</dbReference>
<proteinExistence type="inferred from homology"/>
<dbReference type="Proteomes" id="UP000245591">
    <property type="component" value="Unassembled WGS sequence"/>
</dbReference>
<evidence type="ECO:0000256" key="1">
    <source>
        <dbReference type="ARBA" id="ARBA00006538"/>
    </source>
</evidence>
<dbReference type="EMBL" id="MBFU01000321">
    <property type="protein sequence ID" value="PWA00659.1"/>
    <property type="molecule type" value="Genomic_DNA"/>
</dbReference>
<dbReference type="SUPFAM" id="SSF54637">
    <property type="entry name" value="Thioesterase/thiol ester dehydrase-isomerase"/>
    <property type="match status" value="1"/>
</dbReference>
<evidence type="ECO:0000313" key="3">
    <source>
        <dbReference type="EMBL" id="PWA00659.1"/>
    </source>
</evidence>
<feature type="domain" description="Acyl-CoA thioesterase 2 C-terminal" evidence="2">
    <location>
        <begin position="74"/>
        <end position="196"/>
    </location>
</feature>
<comment type="similarity">
    <text evidence="1">Belongs to the C/M/P thioester hydrolase family.</text>
</comment>
<name>A0A2U1J6M2_SMIAN</name>
<dbReference type="CDD" id="cd03444">
    <property type="entry name" value="Thioesterase_II_repeat1"/>
    <property type="match status" value="1"/>
</dbReference>
<dbReference type="Gene3D" id="2.40.160.210">
    <property type="entry name" value="Acyl-CoA thioesterase, double hotdog domain"/>
    <property type="match status" value="1"/>
</dbReference>
<accession>A0A2U1J6M2</accession>
<dbReference type="GO" id="GO:0006637">
    <property type="term" value="P:acyl-CoA metabolic process"/>
    <property type="evidence" value="ECO:0007669"/>
    <property type="project" value="InterPro"/>
</dbReference>
<sequence>MPDVYPPEYKNYEIYDHKNSTIPEYEKIRSNSNLNIFDETQLIVRSATHKNASLEKDLEMLFYDQVNRNQEKESKKNTNNANRNITGPLYNLRWFKINRDLKGCSPQLHTLFLAFVSDFWSPFLINILLVWGYDFEKNDPYITATISHNIWFHDRVDVNEWILFEVENPVILGNRQLIKGRFYTENGKYICSYTQENLFRVKVELNDTINNFQFSLDSPKLLDFKGNSETGINTKKSGNLSKL</sequence>
<dbReference type="PANTHER" id="PTHR11066">
    <property type="entry name" value="ACYL-COA THIOESTERASE"/>
    <property type="match status" value="1"/>
</dbReference>
<gene>
    <name evidence="3" type="ORF">BB558_003285</name>
</gene>
<dbReference type="GO" id="GO:0047617">
    <property type="term" value="F:fatty acyl-CoA hydrolase activity"/>
    <property type="evidence" value="ECO:0007669"/>
    <property type="project" value="InterPro"/>
</dbReference>
<protein>
    <recommendedName>
        <fullName evidence="2">Acyl-CoA thioesterase 2 C-terminal domain-containing protein</fullName>
    </recommendedName>
</protein>
<organism evidence="3 4">
    <name type="scientific">Smittium angustum</name>
    <dbReference type="NCBI Taxonomy" id="133377"/>
    <lineage>
        <taxon>Eukaryota</taxon>
        <taxon>Fungi</taxon>
        <taxon>Fungi incertae sedis</taxon>
        <taxon>Zoopagomycota</taxon>
        <taxon>Kickxellomycotina</taxon>
        <taxon>Harpellomycetes</taxon>
        <taxon>Harpellales</taxon>
        <taxon>Legeriomycetaceae</taxon>
        <taxon>Smittium</taxon>
    </lineage>
</organism>
<dbReference type="InterPro" id="IPR003703">
    <property type="entry name" value="Acyl_CoA_thio"/>
</dbReference>
<dbReference type="InterPro" id="IPR029069">
    <property type="entry name" value="HotDog_dom_sf"/>
</dbReference>
<dbReference type="InterPro" id="IPR042171">
    <property type="entry name" value="Acyl-CoA_hotdog"/>
</dbReference>
<dbReference type="AlphaFoldDB" id="A0A2U1J6M2"/>
<reference evidence="3 4" key="1">
    <citation type="journal article" date="2018" name="MBio">
        <title>Comparative Genomics Reveals the Core Gene Toolbox for the Fungus-Insect Symbiosis.</title>
        <authorList>
            <person name="Wang Y."/>
            <person name="Stata M."/>
            <person name="Wang W."/>
            <person name="Stajich J.E."/>
            <person name="White M.M."/>
            <person name="Moncalvo J.M."/>
        </authorList>
    </citation>
    <scope>NUCLEOTIDE SEQUENCE [LARGE SCALE GENOMIC DNA]</scope>
    <source>
        <strain evidence="3 4">AUS-126-30</strain>
    </source>
</reference>